<dbReference type="PANTHER" id="PTHR31683:SF184">
    <property type="entry name" value="PECTATE LYASE"/>
    <property type="match status" value="1"/>
</dbReference>
<dbReference type="Proteomes" id="UP001457282">
    <property type="component" value="Unassembled WGS sequence"/>
</dbReference>
<dbReference type="SMART" id="SM00656">
    <property type="entry name" value="Amb_all"/>
    <property type="match status" value="1"/>
</dbReference>
<evidence type="ECO:0000313" key="15">
    <source>
        <dbReference type="Proteomes" id="UP001457282"/>
    </source>
</evidence>
<dbReference type="Pfam" id="PF04431">
    <property type="entry name" value="Pec_lyase_N"/>
    <property type="match status" value="1"/>
</dbReference>
<sequence length="442" mass="49053">MASLKVGLVLFMCSFCVLIPCLKANDNSTIAVFDTVYQEREKEAEIAALKAYQPHPEEVTEDLNKNVETVLEGTNATRRHLGRKYKGPCTATNPIDRCWRCRADWANNRKHLAKCVLGFGRKTRGGMDGPIYVVTDPSDNDMANPRPGTLRHAVIQNGPLWIIFAHSMTIKLNQELLVTSHKTIDARGANVHIAHGGGITLQFVQNVIIHGLHIHDTQSLGGGMIRDSIDHIGVRTRSDGDGVSVFGASNIWLDHLSMWNCADGLIDIIQGSTAITISNCHLTHHNDVMLFGASDAYQGDKIMQITVAFNHFGKGLIQRMPRCRHGFFHVVNNDYTHWLMYAIGGSSNPTIISQGNRYVAPPDEKAKEITHRNSGTPAEWKTWQWRSEGDLMENGAFFSESGVPRNGREFGRLDMIKAKPGTFVKRLTRFAGSLGCRVGRPC</sequence>
<evidence type="ECO:0000256" key="12">
    <source>
        <dbReference type="RuleBase" id="RU361123"/>
    </source>
</evidence>
<evidence type="ECO:0000256" key="11">
    <source>
        <dbReference type="ARBA" id="ARBA00023239"/>
    </source>
</evidence>
<protein>
    <recommendedName>
        <fullName evidence="5 12">Pectate lyase</fullName>
        <ecNumber evidence="5 12">4.2.2.2</ecNumber>
    </recommendedName>
</protein>
<evidence type="ECO:0000256" key="1">
    <source>
        <dbReference type="ARBA" id="ARBA00000695"/>
    </source>
</evidence>
<proteinExistence type="inferred from homology"/>
<dbReference type="Gene3D" id="2.160.20.10">
    <property type="entry name" value="Single-stranded right-handed beta-helix, Pectin lyase-like"/>
    <property type="match status" value="1"/>
</dbReference>
<evidence type="ECO:0000313" key="14">
    <source>
        <dbReference type="EMBL" id="KAK9925127.1"/>
    </source>
</evidence>
<evidence type="ECO:0000256" key="2">
    <source>
        <dbReference type="ARBA" id="ARBA00004191"/>
    </source>
</evidence>
<dbReference type="GO" id="GO:0030570">
    <property type="term" value="F:pectate lyase activity"/>
    <property type="evidence" value="ECO:0007669"/>
    <property type="project" value="UniProtKB-EC"/>
</dbReference>
<dbReference type="InterPro" id="IPR018082">
    <property type="entry name" value="AmbAllergen"/>
</dbReference>
<dbReference type="InterPro" id="IPR045032">
    <property type="entry name" value="PEL"/>
</dbReference>
<keyword evidence="15" id="KW-1185">Reference proteome</keyword>
<dbReference type="SUPFAM" id="SSF51126">
    <property type="entry name" value="Pectin lyase-like"/>
    <property type="match status" value="1"/>
</dbReference>
<comment type="caution">
    <text evidence="14">The sequence shown here is derived from an EMBL/GenBank/DDBJ whole genome shotgun (WGS) entry which is preliminary data.</text>
</comment>
<comment type="pathway">
    <text evidence="3 12">Glycan metabolism; pectin degradation; 2-dehydro-3-deoxy-D-gluconate from pectin: step 2/5.</text>
</comment>
<accession>A0AAW1WP53</accession>
<keyword evidence="9 12" id="KW-0106">Calcium</keyword>
<evidence type="ECO:0000256" key="7">
    <source>
        <dbReference type="ARBA" id="ARBA00022723"/>
    </source>
</evidence>
<evidence type="ECO:0000256" key="3">
    <source>
        <dbReference type="ARBA" id="ARBA00005220"/>
    </source>
</evidence>
<keyword evidence="8 12" id="KW-0732">Signal</keyword>
<comment type="subcellular location">
    <subcellularLocation>
        <location evidence="2">Secreted</location>
        <location evidence="2">Cell wall</location>
    </subcellularLocation>
</comment>
<organism evidence="14 15">
    <name type="scientific">Rubus argutus</name>
    <name type="common">Southern blackberry</name>
    <dbReference type="NCBI Taxonomy" id="59490"/>
    <lineage>
        <taxon>Eukaryota</taxon>
        <taxon>Viridiplantae</taxon>
        <taxon>Streptophyta</taxon>
        <taxon>Embryophyta</taxon>
        <taxon>Tracheophyta</taxon>
        <taxon>Spermatophyta</taxon>
        <taxon>Magnoliopsida</taxon>
        <taxon>eudicotyledons</taxon>
        <taxon>Gunneridae</taxon>
        <taxon>Pentapetalae</taxon>
        <taxon>rosids</taxon>
        <taxon>fabids</taxon>
        <taxon>Rosales</taxon>
        <taxon>Rosaceae</taxon>
        <taxon>Rosoideae</taxon>
        <taxon>Rosoideae incertae sedis</taxon>
        <taxon>Rubus</taxon>
    </lineage>
</organism>
<keyword evidence="10" id="KW-0325">Glycoprotein</keyword>
<evidence type="ECO:0000256" key="4">
    <source>
        <dbReference type="ARBA" id="ARBA00010980"/>
    </source>
</evidence>
<dbReference type="PANTHER" id="PTHR31683">
    <property type="entry name" value="PECTATE LYASE 18-RELATED"/>
    <property type="match status" value="1"/>
</dbReference>
<comment type="catalytic activity">
    <reaction evidence="1 12">
        <text>Eliminative cleavage of (1-&gt;4)-alpha-D-galacturonan to give oligosaccharides with 4-deoxy-alpha-D-galact-4-enuronosyl groups at their non-reducing ends.</text>
        <dbReference type="EC" id="4.2.2.2"/>
    </reaction>
</comment>
<feature type="chain" id="PRO_5043112222" description="Pectate lyase" evidence="12">
    <location>
        <begin position="25"/>
        <end position="442"/>
    </location>
</feature>
<dbReference type="AlphaFoldDB" id="A0AAW1WP53"/>
<evidence type="ECO:0000256" key="10">
    <source>
        <dbReference type="ARBA" id="ARBA00023180"/>
    </source>
</evidence>
<comment type="cofactor">
    <cofactor evidence="12">
        <name>Ca(2+)</name>
        <dbReference type="ChEBI" id="CHEBI:29108"/>
    </cofactor>
    <text evidence="12">Binds 1 Ca(2+) ion. Required for its activity.</text>
</comment>
<gene>
    <name evidence="14" type="ORF">M0R45_033464</name>
</gene>
<feature type="domain" description="Pectate lyase" evidence="13">
    <location>
        <begin position="167"/>
        <end position="364"/>
    </location>
</feature>
<name>A0AAW1WP53_RUBAR</name>
<reference evidence="14 15" key="1">
    <citation type="journal article" date="2023" name="G3 (Bethesda)">
        <title>A chromosome-length genome assembly and annotation of blackberry (Rubus argutus, cv. 'Hillquist').</title>
        <authorList>
            <person name="Bruna T."/>
            <person name="Aryal R."/>
            <person name="Dudchenko O."/>
            <person name="Sargent D.J."/>
            <person name="Mead D."/>
            <person name="Buti M."/>
            <person name="Cavallini A."/>
            <person name="Hytonen T."/>
            <person name="Andres J."/>
            <person name="Pham M."/>
            <person name="Weisz D."/>
            <person name="Mascagni F."/>
            <person name="Usai G."/>
            <person name="Natali L."/>
            <person name="Bassil N."/>
            <person name="Fernandez G.E."/>
            <person name="Lomsadze A."/>
            <person name="Armour M."/>
            <person name="Olukolu B."/>
            <person name="Poorten T."/>
            <person name="Britton C."/>
            <person name="Davik J."/>
            <person name="Ashrafi H."/>
            <person name="Aiden E.L."/>
            <person name="Borodovsky M."/>
            <person name="Worthington M."/>
        </authorList>
    </citation>
    <scope>NUCLEOTIDE SEQUENCE [LARGE SCALE GENOMIC DNA]</scope>
    <source>
        <strain evidence="14">PI 553951</strain>
    </source>
</reference>
<dbReference type="InterPro" id="IPR011050">
    <property type="entry name" value="Pectin_lyase_fold/virulence"/>
</dbReference>
<keyword evidence="7 12" id="KW-0479">Metal-binding</keyword>
<keyword evidence="6" id="KW-0964">Secreted</keyword>
<dbReference type="InterPro" id="IPR012334">
    <property type="entry name" value="Pectin_lyas_fold"/>
</dbReference>
<dbReference type="GO" id="GO:0046872">
    <property type="term" value="F:metal ion binding"/>
    <property type="evidence" value="ECO:0007669"/>
    <property type="project" value="UniProtKB-KW"/>
</dbReference>
<comment type="similarity">
    <text evidence="4 12">Belongs to the polysaccharide lyase 1 family.</text>
</comment>
<evidence type="ECO:0000256" key="5">
    <source>
        <dbReference type="ARBA" id="ARBA00012272"/>
    </source>
</evidence>
<dbReference type="EC" id="4.2.2.2" evidence="5 12"/>
<dbReference type="Pfam" id="PF00544">
    <property type="entry name" value="Pectate_lyase_4"/>
    <property type="match status" value="1"/>
</dbReference>
<dbReference type="InterPro" id="IPR002022">
    <property type="entry name" value="Pec_lyase"/>
</dbReference>
<evidence type="ECO:0000256" key="9">
    <source>
        <dbReference type="ARBA" id="ARBA00022837"/>
    </source>
</evidence>
<evidence type="ECO:0000256" key="8">
    <source>
        <dbReference type="ARBA" id="ARBA00022729"/>
    </source>
</evidence>
<dbReference type="EMBL" id="JBEDUW010000006">
    <property type="protein sequence ID" value="KAK9925127.1"/>
    <property type="molecule type" value="Genomic_DNA"/>
</dbReference>
<evidence type="ECO:0000259" key="13">
    <source>
        <dbReference type="SMART" id="SM00656"/>
    </source>
</evidence>
<feature type="signal peptide" evidence="12">
    <location>
        <begin position="1"/>
        <end position="24"/>
    </location>
</feature>
<dbReference type="PRINTS" id="PR00807">
    <property type="entry name" value="AMBALLERGEN"/>
</dbReference>
<keyword evidence="6" id="KW-0134">Cell wall</keyword>
<keyword evidence="11 12" id="KW-0456">Lyase</keyword>
<dbReference type="InterPro" id="IPR007524">
    <property type="entry name" value="Pec_lyase_N"/>
</dbReference>
<evidence type="ECO:0000256" key="6">
    <source>
        <dbReference type="ARBA" id="ARBA00022512"/>
    </source>
</evidence>